<dbReference type="EMBL" id="JAAWVT010000012">
    <property type="protein sequence ID" value="NKG22592.1"/>
    <property type="molecule type" value="Genomic_DNA"/>
</dbReference>
<keyword evidence="3" id="KW-1185">Reference proteome</keyword>
<dbReference type="SUPFAM" id="SSF53474">
    <property type="entry name" value="alpha/beta-Hydrolases"/>
    <property type="match status" value="1"/>
</dbReference>
<dbReference type="PANTHER" id="PTHR43039">
    <property type="entry name" value="ESTERASE-RELATED"/>
    <property type="match status" value="1"/>
</dbReference>
<comment type="caution">
    <text evidence="2">The sequence shown here is derived from an EMBL/GenBank/DDBJ whole genome shotgun (WGS) entry which is preliminary data.</text>
</comment>
<accession>A0ABX1GB49</accession>
<organism evidence="2 3">
    <name type="scientific">Paeniglutamicibacter terrestris</name>
    <dbReference type="NCBI Taxonomy" id="2723403"/>
    <lineage>
        <taxon>Bacteria</taxon>
        <taxon>Bacillati</taxon>
        <taxon>Actinomycetota</taxon>
        <taxon>Actinomycetes</taxon>
        <taxon>Micrococcales</taxon>
        <taxon>Micrococcaceae</taxon>
        <taxon>Paeniglutamicibacter</taxon>
    </lineage>
</organism>
<dbReference type="GO" id="GO:0016787">
    <property type="term" value="F:hydrolase activity"/>
    <property type="evidence" value="ECO:0007669"/>
    <property type="project" value="UniProtKB-KW"/>
</dbReference>
<reference evidence="2 3" key="1">
    <citation type="submission" date="2020-04" db="EMBL/GenBank/DDBJ databases">
        <title>Paeniglutamicibacter sp. ANT13_2, a novel actinomycete isolated from sediment in Antarctica.</title>
        <authorList>
            <person name="Sakdapetsiri C."/>
            <person name="Pinyakong O."/>
        </authorList>
    </citation>
    <scope>NUCLEOTIDE SEQUENCE [LARGE SCALE GENOMIC DNA]</scope>
    <source>
        <strain evidence="2 3">ANT13_2</strain>
    </source>
</reference>
<dbReference type="RefSeq" id="WP_168153336.1">
    <property type="nucleotide sequence ID" value="NZ_JAAWVT010000012.1"/>
</dbReference>
<dbReference type="InterPro" id="IPR029058">
    <property type="entry name" value="AB_hydrolase_fold"/>
</dbReference>
<keyword evidence="2" id="KW-0378">Hydrolase</keyword>
<evidence type="ECO:0000313" key="2">
    <source>
        <dbReference type="EMBL" id="NKG22592.1"/>
    </source>
</evidence>
<evidence type="ECO:0000256" key="1">
    <source>
        <dbReference type="ARBA" id="ARBA00008645"/>
    </source>
</evidence>
<sequence length="270" mass="29292">MTRNNIKIMGPVNGPVVMLAHESGCDHGTWDKMLPHFTEKHRVSLFDHVGFGGSDLAAEYSVKSACLHGYARDVPEICKVPNLQDVTRIAHSVRGMMEIDAVDADTLCLDRLLLGASPAIYLENPTDGDIGGLSAKNLDGLLSSLHIISLIWTTLDTLQNAAELQNRFLGIIPMVAREFCRVAFLSDVRPLLRDDTSPSLVLQCIDDLLASDHIGLDLQKDLADGTLLRLTDTGHCPQVSSPEESAHAIRGYLKSAAACQQTELELIAAS</sequence>
<protein>
    <submittedName>
        <fullName evidence="2">Alpha/beta hydrolase</fullName>
    </submittedName>
</protein>
<dbReference type="Proteomes" id="UP000746595">
    <property type="component" value="Unassembled WGS sequence"/>
</dbReference>
<dbReference type="Gene3D" id="3.40.50.1820">
    <property type="entry name" value="alpha/beta hydrolase"/>
    <property type="match status" value="1"/>
</dbReference>
<evidence type="ECO:0000313" key="3">
    <source>
        <dbReference type="Proteomes" id="UP000746595"/>
    </source>
</evidence>
<comment type="similarity">
    <text evidence="1">Belongs to the AB hydrolase superfamily.</text>
</comment>
<gene>
    <name evidence="2" type="ORF">HED64_17980</name>
</gene>
<proteinExistence type="inferred from homology"/>
<name>A0ABX1GB49_9MICC</name>